<dbReference type="EMBL" id="JAPWTK010000066">
    <property type="protein sequence ID" value="KAJ8952595.1"/>
    <property type="molecule type" value="Genomic_DNA"/>
</dbReference>
<dbReference type="AlphaFoldDB" id="A0AAV8YLR2"/>
<protein>
    <submittedName>
        <fullName evidence="1">Uncharacterized protein</fullName>
    </submittedName>
</protein>
<organism evidence="1 2">
    <name type="scientific">Aromia moschata</name>
    <dbReference type="NCBI Taxonomy" id="1265417"/>
    <lineage>
        <taxon>Eukaryota</taxon>
        <taxon>Metazoa</taxon>
        <taxon>Ecdysozoa</taxon>
        <taxon>Arthropoda</taxon>
        <taxon>Hexapoda</taxon>
        <taxon>Insecta</taxon>
        <taxon>Pterygota</taxon>
        <taxon>Neoptera</taxon>
        <taxon>Endopterygota</taxon>
        <taxon>Coleoptera</taxon>
        <taxon>Polyphaga</taxon>
        <taxon>Cucujiformia</taxon>
        <taxon>Chrysomeloidea</taxon>
        <taxon>Cerambycidae</taxon>
        <taxon>Cerambycinae</taxon>
        <taxon>Callichromatini</taxon>
        <taxon>Aromia</taxon>
    </lineage>
</organism>
<proteinExistence type="predicted"/>
<sequence>MHYALKGKGLETNVLEELHGGHEVPFEFIQRTFVCLIFPFVNKAINFNNGLAAVKSHFGFPRIGKNLQTATRSPNSKFRRKEYPWKLSKKLSLWIPSFDEGIVDQLTRVVTKPCTSLSHLRTT</sequence>
<accession>A0AAV8YLR2</accession>
<keyword evidence="2" id="KW-1185">Reference proteome</keyword>
<gene>
    <name evidence="1" type="ORF">NQ318_004142</name>
</gene>
<evidence type="ECO:0000313" key="1">
    <source>
        <dbReference type="EMBL" id="KAJ8952595.1"/>
    </source>
</evidence>
<reference evidence="1" key="1">
    <citation type="journal article" date="2023" name="Insect Mol. Biol.">
        <title>Genome sequencing provides insights into the evolution of gene families encoding plant cell wall-degrading enzymes in longhorned beetles.</title>
        <authorList>
            <person name="Shin N.R."/>
            <person name="Okamura Y."/>
            <person name="Kirsch R."/>
            <person name="Pauchet Y."/>
        </authorList>
    </citation>
    <scope>NUCLEOTIDE SEQUENCE</scope>
    <source>
        <strain evidence="1">AMC_N1</strain>
    </source>
</reference>
<evidence type="ECO:0000313" key="2">
    <source>
        <dbReference type="Proteomes" id="UP001162162"/>
    </source>
</evidence>
<name>A0AAV8YLR2_9CUCU</name>
<dbReference type="Proteomes" id="UP001162162">
    <property type="component" value="Unassembled WGS sequence"/>
</dbReference>
<comment type="caution">
    <text evidence="1">The sequence shown here is derived from an EMBL/GenBank/DDBJ whole genome shotgun (WGS) entry which is preliminary data.</text>
</comment>